<evidence type="ECO:0000256" key="5">
    <source>
        <dbReference type="SAM" id="SignalP"/>
    </source>
</evidence>
<evidence type="ECO:0000256" key="4">
    <source>
        <dbReference type="SAM" id="MobiDB-lite"/>
    </source>
</evidence>
<keyword evidence="3 5" id="KW-0732">Signal</keyword>
<dbReference type="PROSITE" id="PS51257">
    <property type="entry name" value="PROKAR_LIPOPROTEIN"/>
    <property type="match status" value="1"/>
</dbReference>
<evidence type="ECO:0000313" key="8">
    <source>
        <dbReference type="Proteomes" id="UP001596096"/>
    </source>
</evidence>
<evidence type="ECO:0000256" key="1">
    <source>
        <dbReference type="ARBA" id="ARBA00004418"/>
    </source>
</evidence>
<sequence length="382" mass="40152">MPPTRATRATRAARAARALRILAATALLVTAGACGAGEPPAATPEPSTAGAAGPEVDKVTFSGVTANAGNWAIQVGVEFGIFREHGLDVSMIYSQSSPNALAAMIGGSVQFTSTVYDAVVLAHQKDPRVIAVAEGYRSYPEYLVVPKEVRSFEDLRGATCGAQNPEGIGDALYLSKMMEHGGKLKAGADFKLTNVNLNAGPALAALQSGQIKCIAVLPPTSTLLERQGYKILYDLQQVPEYQDLSFFGIIALKNWVAEHPNATRAFLKGYLASIAFLYDPANKDRVIALLAKNAQVEPDVAEASYTWVTSGAYPRDGVIADEVIPRTISLMKSGGSLDASVPSDIAGLIENSHVKAAFDELPDSVKNGPGPKGLLPEGQTAA</sequence>
<protein>
    <submittedName>
        <fullName evidence="7">ABC transporter substrate-binding protein</fullName>
    </submittedName>
</protein>
<evidence type="ECO:0000259" key="6">
    <source>
        <dbReference type="Pfam" id="PF09084"/>
    </source>
</evidence>
<feature type="chain" id="PRO_5047461445" evidence="5">
    <location>
        <begin position="37"/>
        <end position="382"/>
    </location>
</feature>
<comment type="subcellular location">
    <subcellularLocation>
        <location evidence="1">Periplasm</location>
    </subcellularLocation>
</comment>
<dbReference type="InterPro" id="IPR015168">
    <property type="entry name" value="SsuA/THI5"/>
</dbReference>
<dbReference type="PANTHER" id="PTHR30024">
    <property type="entry name" value="ALIPHATIC SULFONATES-BINDING PROTEIN-RELATED"/>
    <property type="match status" value="1"/>
</dbReference>
<proteinExistence type="inferred from homology"/>
<evidence type="ECO:0000313" key="7">
    <source>
        <dbReference type="EMBL" id="MFC5818602.1"/>
    </source>
</evidence>
<comment type="caution">
    <text evidence="7">The sequence shown here is derived from an EMBL/GenBank/DDBJ whole genome shotgun (WGS) entry which is preliminary data.</text>
</comment>
<feature type="domain" description="SsuA/THI5-like" evidence="6">
    <location>
        <begin position="75"/>
        <end position="278"/>
    </location>
</feature>
<evidence type="ECO:0000256" key="3">
    <source>
        <dbReference type="ARBA" id="ARBA00022729"/>
    </source>
</evidence>
<dbReference type="Proteomes" id="UP001596096">
    <property type="component" value="Unassembled WGS sequence"/>
</dbReference>
<keyword evidence="8" id="KW-1185">Reference proteome</keyword>
<gene>
    <name evidence="7" type="ORF">ACFPUY_26165</name>
</gene>
<accession>A0ABW1BZW1</accession>
<feature type="signal peptide" evidence="5">
    <location>
        <begin position="1"/>
        <end position="36"/>
    </location>
</feature>
<name>A0ABW1BZW1_9ACTN</name>
<dbReference type="EMBL" id="JBHSNW010000014">
    <property type="protein sequence ID" value="MFC5818602.1"/>
    <property type="molecule type" value="Genomic_DNA"/>
</dbReference>
<organism evidence="7 8">
    <name type="scientific">Nonomuraea harbinensis</name>
    <dbReference type="NCBI Taxonomy" id="1286938"/>
    <lineage>
        <taxon>Bacteria</taxon>
        <taxon>Bacillati</taxon>
        <taxon>Actinomycetota</taxon>
        <taxon>Actinomycetes</taxon>
        <taxon>Streptosporangiales</taxon>
        <taxon>Streptosporangiaceae</taxon>
        <taxon>Nonomuraea</taxon>
    </lineage>
</organism>
<evidence type="ECO:0000256" key="2">
    <source>
        <dbReference type="ARBA" id="ARBA00010742"/>
    </source>
</evidence>
<feature type="region of interest" description="Disordered" evidence="4">
    <location>
        <begin position="361"/>
        <end position="382"/>
    </location>
</feature>
<reference evidence="8" key="1">
    <citation type="journal article" date="2019" name="Int. J. Syst. Evol. Microbiol.">
        <title>The Global Catalogue of Microorganisms (GCM) 10K type strain sequencing project: providing services to taxonomists for standard genome sequencing and annotation.</title>
        <authorList>
            <consortium name="The Broad Institute Genomics Platform"/>
            <consortium name="The Broad Institute Genome Sequencing Center for Infectious Disease"/>
            <person name="Wu L."/>
            <person name="Ma J."/>
        </authorList>
    </citation>
    <scope>NUCLEOTIDE SEQUENCE [LARGE SCALE GENOMIC DNA]</scope>
    <source>
        <strain evidence="8">CGMCC 4.7106</strain>
    </source>
</reference>
<dbReference type="Pfam" id="PF09084">
    <property type="entry name" value="NMT1"/>
    <property type="match status" value="1"/>
</dbReference>
<dbReference type="PANTHER" id="PTHR30024:SF47">
    <property type="entry name" value="TAURINE-BINDING PERIPLASMIC PROTEIN"/>
    <property type="match status" value="1"/>
</dbReference>
<comment type="similarity">
    <text evidence="2">Belongs to the bacterial solute-binding protein SsuA/TauA family.</text>
</comment>
<dbReference type="RefSeq" id="WP_219548126.1">
    <property type="nucleotide sequence ID" value="NZ_JAHKRN010000037.1"/>
</dbReference>